<evidence type="ECO:0000256" key="2">
    <source>
        <dbReference type="SAM" id="MobiDB-lite"/>
    </source>
</evidence>
<gene>
    <name evidence="4" type="ORF">C8D93_1213</name>
</gene>
<comment type="caution">
    <text evidence="4">The sequence shown here is derived from an EMBL/GenBank/DDBJ whole genome shotgun (WGS) entry which is preliminary data.</text>
</comment>
<feature type="region of interest" description="Disordered" evidence="2">
    <location>
        <begin position="1"/>
        <end position="23"/>
    </location>
</feature>
<accession>A0A318DYS9</accession>
<name>A0A318DYS9_9GAMM</name>
<organism evidence="4 5">
    <name type="scientific">Sinimarinibacterium flocculans</name>
    <dbReference type="NCBI Taxonomy" id="985250"/>
    <lineage>
        <taxon>Bacteria</taxon>
        <taxon>Pseudomonadati</taxon>
        <taxon>Pseudomonadota</taxon>
        <taxon>Gammaproteobacteria</taxon>
        <taxon>Nevskiales</taxon>
        <taxon>Nevskiaceae</taxon>
        <taxon>Sinimarinibacterium</taxon>
    </lineage>
</organism>
<evidence type="ECO:0000313" key="4">
    <source>
        <dbReference type="EMBL" id="PXV63054.1"/>
    </source>
</evidence>
<evidence type="ECO:0000256" key="1">
    <source>
        <dbReference type="SAM" id="Coils"/>
    </source>
</evidence>
<feature type="coiled-coil region" evidence="1">
    <location>
        <begin position="50"/>
        <end position="81"/>
    </location>
</feature>
<reference evidence="4 5" key="1">
    <citation type="submission" date="2018-04" db="EMBL/GenBank/DDBJ databases">
        <title>Genomic Encyclopedia of Type Strains, Phase IV (KMG-IV): sequencing the most valuable type-strain genomes for metagenomic binning, comparative biology and taxonomic classification.</title>
        <authorList>
            <person name="Goeker M."/>
        </authorList>
    </citation>
    <scope>NUCLEOTIDE SEQUENCE [LARGE SCALE GENOMIC DNA]</scope>
    <source>
        <strain evidence="4 5">DSM 104150</strain>
    </source>
</reference>
<protein>
    <submittedName>
        <fullName evidence="4">Uncharacterized protein</fullName>
    </submittedName>
</protein>
<proteinExistence type="predicted"/>
<dbReference type="AlphaFoldDB" id="A0A318DYS9"/>
<dbReference type="EMBL" id="QICN01000021">
    <property type="protein sequence ID" value="PXV63054.1"/>
    <property type="molecule type" value="Genomic_DNA"/>
</dbReference>
<feature type="transmembrane region" description="Helical" evidence="3">
    <location>
        <begin position="28"/>
        <end position="49"/>
    </location>
</feature>
<keyword evidence="5" id="KW-1185">Reference proteome</keyword>
<evidence type="ECO:0000313" key="5">
    <source>
        <dbReference type="Proteomes" id="UP000248330"/>
    </source>
</evidence>
<keyword evidence="3" id="KW-1133">Transmembrane helix</keyword>
<evidence type="ECO:0000256" key="3">
    <source>
        <dbReference type="SAM" id="Phobius"/>
    </source>
</evidence>
<keyword evidence="1" id="KW-0175">Coiled coil</keyword>
<dbReference type="Proteomes" id="UP000248330">
    <property type="component" value="Unassembled WGS sequence"/>
</dbReference>
<sequence length="137" mass="15344">MQSPELRPYKPRQPTNGSRGGPWWNDPALVITVAAASIVIAATIIYVGIEAREQHQANQLARELDQAAKALQADIEQDIQRLRQTVNVEKPKPSHKLENVRIPAKTVEQCKAETGGEINEHFARCRRGYTVTQRVPN</sequence>
<keyword evidence="3" id="KW-0812">Transmembrane</keyword>
<keyword evidence="3" id="KW-0472">Membrane</keyword>